<dbReference type="RefSeq" id="WP_253867329.1">
    <property type="nucleotide sequence ID" value="NZ_BAABHM010000011.1"/>
</dbReference>
<dbReference type="Proteomes" id="UP001500843">
    <property type="component" value="Unassembled WGS sequence"/>
</dbReference>
<evidence type="ECO:0000313" key="3">
    <source>
        <dbReference type="EMBL" id="GAA4701438.1"/>
    </source>
</evidence>
<feature type="region of interest" description="Disordered" evidence="1">
    <location>
        <begin position="351"/>
        <end position="375"/>
    </location>
</feature>
<evidence type="ECO:0000259" key="2">
    <source>
        <dbReference type="Pfam" id="PF01979"/>
    </source>
</evidence>
<protein>
    <submittedName>
        <fullName evidence="3">Allantoinase AllB</fullName>
    </submittedName>
</protein>
<comment type="caution">
    <text evidence="3">The sequence shown here is derived from an EMBL/GenBank/DDBJ whole genome shotgun (WGS) entry which is preliminary data.</text>
</comment>
<organism evidence="3 4">
    <name type="scientific">Promicromonospora umidemergens</name>
    <dbReference type="NCBI Taxonomy" id="629679"/>
    <lineage>
        <taxon>Bacteria</taxon>
        <taxon>Bacillati</taxon>
        <taxon>Actinomycetota</taxon>
        <taxon>Actinomycetes</taxon>
        <taxon>Micrococcales</taxon>
        <taxon>Promicromonosporaceae</taxon>
        <taxon>Promicromonospora</taxon>
    </lineage>
</organism>
<dbReference type="SUPFAM" id="SSF51556">
    <property type="entry name" value="Metallo-dependent hydrolases"/>
    <property type="match status" value="1"/>
</dbReference>
<keyword evidence="4" id="KW-1185">Reference proteome</keyword>
<sequence>MSLDDDIILGGTPRAEPPTLVLASERVLIEGELQPAVLSIQEGAVHQVWWGSADPARAKVSGETIALGSRVVLPGVVDTHLSLGSLPPTTTVRALEARRAAAEAARARGELHGDVGFWGGVVPGNAEDLEPLWAAGVLGLRCVLPGSGVSALPPLAPDELLDAMGRIAWFGGLLAVHAEGPAALAGLLDAVRETGARTHVPHLSSARALDLIAEAKDEGLPVTAETCHHNLVLDVEGIAGGGGAGGGGGADTCCSPVRDGGDQDALWYALREGALDCVGGVGSPGGSGLAALADAARRRGVPLADVSRWTSANTAALVGLDRGPRRKGVIAEGAAADLIVYDPEAGTTFPAARDAVDPAPVGPGPSLLSRPGTGR</sequence>
<feature type="domain" description="Amidohydrolase-related" evidence="2">
    <location>
        <begin position="88"/>
        <end position="343"/>
    </location>
</feature>
<dbReference type="PANTHER" id="PTHR43668:SF2">
    <property type="entry name" value="ALLANTOINASE"/>
    <property type="match status" value="1"/>
</dbReference>
<dbReference type="InterPro" id="IPR050138">
    <property type="entry name" value="DHOase/Allantoinase_Hydrolase"/>
</dbReference>
<evidence type="ECO:0000256" key="1">
    <source>
        <dbReference type="SAM" id="MobiDB-lite"/>
    </source>
</evidence>
<dbReference type="EMBL" id="BAABHM010000011">
    <property type="protein sequence ID" value="GAA4701438.1"/>
    <property type="molecule type" value="Genomic_DNA"/>
</dbReference>
<reference evidence="4" key="1">
    <citation type="journal article" date="2019" name="Int. J. Syst. Evol. Microbiol.">
        <title>The Global Catalogue of Microorganisms (GCM) 10K type strain sequencing project: providing services to taxonomists for standard genome sequencing and annotation.</title>
        <authorList>
            <consortium name="The Broad Institute Genomics Platform"/>
            <consortium name="The Broad Institute Genome Sequencing Center for Infectious Disease"/>
            <person name="Wu L."/>
            <person name="Ma J."/>
        </authorList>
    </citation>
    <scope>NUCLEOTIDE SEQUENCE [LARGE SCALE GENOMIC DNA]</scope>
    <source>
        <strain evidence="4">JCM 17975</strain>
    </source>
</reference>
<dbReference type="SUPFAM" id="SSF51338">
    <property type="entry name" value="Composite domain of metallo-dependent hydrolases"/>
    <property type="match status" value="1"/>
</dbReference>
<dbReference type="InterPro" id="IPR032466">
    <property type="entry name" value="Metal_Hydrolase"/>
</dbReference>
<accession>A0ABP8X7Q1</accession>
<gene>
    <name evidence="3" type="primary">allB</name>
    <name evidence="3" type="ORF">GCM10023198_23190</name>
</gene>
<name>A0ABP8X7Q1_9MICO</name>
<dbReference type="InterPro" id="IPR006680">
    <property type="entry name" value="Amidohydro-rel"/>
</dbReference>
<dbReference type="InterPro" id="IPR011059">
    <property type="entry name" value="Metal-dep_hydrolase_composite"/>
</dbReference>
<dbReference type="Pfam" id="PF01979">
    <property type="entry name" value="Amidohydro_1"/>
    <property type="match status" value="1"/>
</dbReference>
<dbReference type="PANTHER" id="PTHR43668">
    <property type="entry name" value="ALLANTOINASE"/>
    <property type="match status" value="1"/>
</dbReference>
<proteinExistence type="predicted"/>
<evidence type="ECO:0000313" key="4">
    <source>
        <dbReference type="Proteomes" id="UP001500843"/>
    </source>
</evidence>
<dbReference type="Gene3D" id="3.20.20.140">
    <property type="entry name" value="Metal-dependent hydrolases"/>
    <property type="match status" value="2"/>
</dbReference>